<evidence type="ECO:0000256" key="8">
    <source>
        <dbReference type="ARBA" id="ARBA00038436"/>
    </source>
</evidence>
<dbReference type="EMBL" id="AWWI01000068">
    <property type="protein sequence ID" value="PIL20042.1"/>
    <property type="molecule type" value="Genomic_DNA"/>
</dbReference>
<comment type="function">
    <text evidence="9">Part of the tripartite ATP-independent periplasmic (TRAP) transport system.</text>
</comment>
<comment type="subcellular location">
    <subcellularLocation>
        <location evidence="1 9">Cell inner membrane</location>
        <topology evidence="1 9">Multi-pass membrane protein</topology>
    </subcellularLocation>
</comment>
<feature type="domain" description="Tripartite ATP-independent periplasmic transporters DctQ component" evidence="10">
    <location>
        <begin position="40"/>
        <end position="170"/>
    </location>
</feature>
<evidence type="ECO:0000256" key="2">
    <source>
        <dbReference type="ARBA" id="ARBA00022448"/>
    </source>
</evidence>
<dbReference type="Proteomes" id="UP000231259">
    <property type="component" value="Unassembled WGS sequence"/>
</dbReference>
<dbReference type="AlphaFoldDB" id="A0A2G8RET7"/>
<evidence type="ECO:0000313" key="12">
    <source>
        <dbReference type="Proteomes" id="UP000231259"/>
    </source>
</evidence>
<keyword evidence="7 9" id="KW-0472">Membrane</keyword>
<organism evidence="11 12">
    <name type="scientific">Puniceibacterium antarcticum</name>
    <dbReference type="NCBI Taxonomy" id="1206336"/>
    <lineage>
        <taxon>Bacteria</taxon>
        <taxon>Pseudomonadati</taxon>
        <taxon>Pseudomonadota</taxon>
        <taxon>Alphaproteobacteria</taxon>
        <taxon>Rhodobacterales</taxon>
        <taxon>Paracoccaceae</taxon>
        <taxon>Puniceibacterium</taxon>
    </lineage>
</organism>
<evidence type="ECO:0000256" key="5">
    <source>
        <dbReference type="ARBA" id="ARBA00022692"/>
    </source>
</evidence>
<keyword evidence="12" id="KW-1185">Reference proteome</keyword>
<protein>
    <recommendedName>
        <fullName evidence="9">TRAP transporter small permease protein</fullName>
    </recommendedName>
</protein>
<keyword evidence="3" id="KW-1003">Cell membrane</keyword>
<proteinExistence type="inferred from homology"/>
<comment type="similarity">
    <text evidence="8 9">Belongs to the TRAP transporter small permease family.</text>
</comment>
<evidence type="ECO:0000313" key="11">
    <source>
        <dbReference type="EMBL" id="PIL20042.1"/>
    </source>
</evidence>
<evidence type="ECO:0000256" key="3">
    <source>
        <dbReference type="ARBA" id="ARBA00022475"/>
    </source>
</evidence>
<dbReference type="Pfam" id="PF04290">
    <property type="entry name" value="DctQ"/>
    <property type="match status" value="1"/>
</dbReference>
<keyword evidence="2 9" id="KW-0813">Transport</keyword>
<evidence type="ECO:0000259" key="10">
    <source>
        <dbReference type="Pfam" id="PF04290"/>
    </source>
</evidence>
<comment type="caution">
    <text evidence="9">Lacks conserved residue(s) required for the propagation of feature annotation.</text>
</comment>
<gene>
    <name evidence="11" type="ORF">P775_11530</name>
</gene>
<feature type="transmembrane region" description="Helical" evidence="9">
    <location>
        <begin position="101"/>
        <end position="123"/>
    </location>
</feature>
<comment type="caution">
    <text evidence="11">The sequence shown here is derived from an EMBL/GenBank/DDBJ whole genome shotgun (WGS) entry which is preliminary data.</text>
</comment>
<dbReference type="RefSeq" id="WP_099911061.1">
    <property type="nucleotide sequence ID" value="NZ_AWWI01000068.1"/>
</dbReference>
<dbReference type="PANTHER" id="PTHR35011">
    <property type="entry name" value="2,3-DIKETO-L-GULONATE TRAP TRANSPORTER SMALL PERMEASE PROTEIN YIAM"/>
    <property type="match status" value="1"/>
</dbReference>
<evidence type="ECO:0000256" key="7">
    <source>
        <dbReference type="ARBA" id="ARBA00023136"/>
    </source>
</evidence>
<evidence type="ECO:0000256" key="6">
    <source>
        <dbReference type="ARBA" id="ARBA00022989"/>
    </source>
</evidence>
<dbReference type="InterPro" id="IPR007387">
    <property type="entry name" value="TRAP_DctQ"/>
</dbReference>
<keyword evidence="6 9" id="KW-1133">Transmembrane helix</keyword>
<dbReference type="GO" id="GO:0005886">
    <property type="term" value="C:plasma membrane"/>
    <property type="evidence" value="ECO:0007669"/>
    <property type="project" value="UniProtKB-SubCell"/>
</dbReference>
<name>A0A2G8RET7_9RHOB</name>
<evidence type="ECO:0000256" key="1">
    <source>
        <dbReference type="ARBA" id="ARBA00004429"/>
    </source>
</evidence>
<feature type="transmembrane region" description="Helical" evidence="9">
    <location>
        <begin position="27"/>
        <end position="51"/>
    </location>
</feature>
<dbReference type="InterPro" id="IPR055348">
    <property type="entry name" value="DctQ"/>
</dbReference>
<feature type="transmembrane region" description="Helical" evidence="9">
    <location>
        <begin position="143"/>
        <end position="167"/>
    </location>
</feature>
<accession>A0A2G8RET7</accession>
<keyword evidence="5 9" id="KW-0812">Transmembrane</keyword>
<reference evidence="11 12" key="1">
    <citation type="submission" date="2013-09" db="EMBL/GenBank/DDBJ databases">
        <title>Genome sequencing of Phaeobacter antarcticus sp. nov. SM1211.</title>
        <authorList>
            <person name="Zhang X.-Y."/>
            <person name="Liu C."/>
            <person name="Chen X.-L."/>
            <person name="Xie B.-B."/>
            <person name="Qin Q.-L."/>
            <person name="Rong J.-C."/>
            <person name="Zhang Y.-Z."/>
        </authorList>
    </citation>
    <scope>NUCLEOTIDE SEQUENCE [LARGE SCALE GENOMIC DNA]</scope>
    <source>
        <strain evidence="11 12">SM1211</strain>
    </source>
</reference>
<evidence type="ECO:0000256" key="9">
    <source>
        <dbReference type="RuleBase" id="RU369079"/>
    </source>
</evidence>
<comment type="subunit">
    <text evidence="9">The complex comprises the extracytoplasmic solute receptor protein and the two transmembrane proteins.</text>
</comment>
<evidence type="ECO:0000256" key="4">
    <source>
        <dbReference type="ARBA" id="ARBA00022519"/>
    </source>
</evidence>
<dbReference type="OrthoDB" id="4964541at2"/>
<dbReference type="GO" id="GO:0022857">
    <property type="term" value="F:transmembrane transporter activity"/>
    <property type="evidence" value="ECO:0007669"/>
    <property type="project" value="UniProtKB-UniRule"/>
</dbReference>
<sequence>MPVPNNKKKGGGSVQKLLSLVDGTSKYLSYLAALALIAGMIAACYEVFARYVLSQPTIWTGELVQILFGSIFLLCAADNLRTGGHVAIDFINSLLSRRMNLILAGTVSLVICIYSAIFLKVIWKRATDSVLMLETSNTPWDPPVWPLSFLLIVAVGTMFLQALASFIRTTQGNDPSLPQK</sequence>
<keyword evidence="4 9" id="KW-0997">Cell inner membrane</keyword>